<reference evidence="6 7" key="1">
    <citation type="journal article" date="2020" name="Int. J. Syst. Evol. Microbiol.">
        <title>Reclassification of Streptomyces castelarensis and Streptomyces sporoclivatus as later heterotypic synonyms of Streptomyces antimycoticus.</title>
        <authorList>
            <person name="Komaki H."/>
            <person name="Tamura T."/>
        </authorList>
    </citation>
    <scope>NUCLEOTIDE SEQUENCE [LARGE SCALE GENOMIC DNA]</scope>
    <source>
        <strain evidence="6 7">NBRC 13459</strain>
    </source>
</reference>
<keyword evidence="2 4" id="KW-0238">DNA-binding</keyword>
<dbReference type="Gene3D" id="1.10.10.60">
    <property type="entry name" value="Homeodomain-like"/>
    <property type="match status" value="1"/>
</dbReference>
<sequence>MVPLAATITAVAPHITPLRGARARAAILEAAGRQFMAEGLRRTSIEAIAAAAGVSRPTVYAHFASKDEVFRTIVSELHDEHLAAMEAAVDSAQPIADRLYAALVARFVPFVTLTASAEHGAEFLDENNRVCGDINQEAHKRSLRLLERLLADADADGELVLTTAALSPALAATLFYDAARGAKDDPTVTPTAYRQQLRRLVTVLARGLGATDEPRASQERR</sequence>
<dbReference type="PROSITE" id="PS50977">
    <property type="entry name" value="HTH_TETR_2"/>
    <property type="match status" value="1"/>
</dbReference>
<dbReference type="Pfam" id="PF00440">
    <property type="entry name" value="TetR_N"/>
    <property type="match status" value="1"/>
</dbReference>
<evidence type="ECO:0000256" key="1">
    <source>
        <dbReference type="ARBA" id="ARBA00023015"/>
    </source>
</evidence>
<accession>A0A4D4L0P1</accession>
<dbReference type="Gene3D" id="1.10.357.10">
    <property type="entry name" value="Tetracycline Repressor, domain 2"/>
    <property type="match status" value="1"/>
</dbReference>
<name>A0A4D4L0P1_STRVO</name>
<evidence type="ECO:0000256" key="2">
    <source>
        <dbReference type="ARBA" id="ARBA00023125"/>
    </source>
</evidence>
<dbReference type="PANTHER" id="PTHR30055:SF146">
    <property type="entry name" value="HTH-TYPE TRANSCRIPTIONAL DUAL REGULATOR CECR"/>
    <property type="match status" value="1"/>
</dbReference>
<dbReference type="SUPFAM" id="SSF46689">
    <property type="entry name" value="Homeodomain-like"/>
    <property type="match status" value="1"/>
</dbReference>
<dbReference type="PANTHER" id="PTHR30055">
    <property type="entry name" value="HTH-TYPE TRANSCRIPTIONAL REGULATOR RUTR"/>
    <property type="match status" value="1"/>
</dbReference>
<keyword evidence="7" id="KW-1185">Reference proteome</keyword>
<dbReference type="InterPro" id="IPR023772">
    <property type="entry name" value="DNA-bd_HTH_TetR-type_CS"/>
</dbReference>
<feature type="DNA-binding region" description="H-T-H motif" evidence="4">
    <location>
        <begin position="44"/>
        <end position="63"/>
    </location>
</feature>
<protein>
    <submittedName>
        <fullName evidence="6">TetR family transcriptional regulator</fullName>
    </submittedName>
</protein>
<keyword evidence="3" id="KW-0804">Transcription</keyword>
<dbReference type="InterPro" id="IPR001647">
    <property type="entry name" value="HTH_TetR"/>
</dbReference>
<dbReference type="GO" id="GO:0045892">
    <property type="term" value="P:negative regulation of DNA-templated transcription"/>
    <property type="evidence" value="ECO:0007669"/>
    <property type="project" value="UniProtKB-ARBA"/>
</dbReference>
<evidence type="ECO:0000256" key="3">
    <source>
        <dbReference type="ARBA" id="ARBA00023163"/>
    </source>
</evidence>
<dbReference type="InterPro" id="IPR050109">
    <property type="entry name" value="HTH-type_TetR-like_transc_reg"/>
</dbReference>
<dbReference type="GO" id="GO:0000976">
    <property type="term" value="F:transcription cis-regulatory region binding"/>
    <property type="evidence" value="ECO:0007669"/>
    <property type="project" value="TreeGrafter"/>
</dbReference>
<evidence type="ECO:0000256" key="4">
    <source>
        <dbReference type="PROSITE-ProRule" id="PRU00335"/>
    </source>
</evidence>
<dbReference type="FunFam" id="1.10.10.60:FF:000141">
    <property type="entry name" value="TetR family transcriptional regulator"/>
    <property type="match status" value="1"/>
</dbReference>
<feature type="domain" description="HTH tetR-type" evidence="5">
    <location>
        <begin position="21"/>
        <end position="81"/>
    </location>
</feature>
<evidence type="ECO:0000313" key="7">
    <source>
        <dbReference type="Proteomes" id="UP000301309"/>
    </source>
</evidence>
<dbReference type="EMBL" id="BJHW01000001">
    <property type="protein sequence ID" value="GDY52178.1"/>
    <property type="molecule type" value="Genomic_DNA"/>
</dbReference>
<organism evidence="6 7">
    <name type="scientific">Streptomyces violaceusniger</name>
    <dbReference type="NCBI Taxonomy" id="68280"/>
    <lineage>
        <taxon>Bacteria</taxon>
        <taxon>Bacillati</taxon>
        <taxon>Actinomycetota</taxon>
        <taxon>Actinomycetes</taxon>
        <taxon>Kitasatosporales</taxon>
        <taxon>Streptomycetaceae</taxon>
        <taxon>Streptomyces</taxon>
        <taxon>Streptomyces violaceusniger group</taxon>
    </lineage>
</organism>
<dbReference type="GO" id="GO:0003700">
    <property type="term" value="F:DNA-binding transcription factor activity"/>
    <property type="evidence" value="ECO:0007669"/>
    <property type="project" value="TreeGrafter"/>
</dbReference>
<dbReference type="AlphaFoldDB" id="A0A4D4L0P1"/>
<dbReference type="PRINTS" id="PR00455">
    <property type="entry name" value="HTHTETR"/>
</dbReference>
<comment type="caution">
    <text evidence="6">The sequence shown here is derived from an EMBL/GenBank/DDBJ whole genome shotgun (WGS) entry which is preliminary data.</text>
</comment>
<dbReference type="Proteomes" id="UP000301309">
    <property type="component" value="Unassembled WGS sequence"/>
</dbReference>
<keyword evidence="1" id="KW-0805">Transcription regulation</keyword>
<proteinExistence type="predicted"/>
<dbReference type="InterPro" id="IPR009057">
    <property type="entry name" value="Homeodomain-like_sf"/>
</dbReference>
<dbReference type="PROSITE" id="PS01081">
    <property type="entry name" value="HTH_TETR_1"/>
    <property type="match status" value="1"/>
</dbReference>
<gene>
    <name evidence="6" type="ORF">SVIO_028010</name>
</gene>
<evidence type="ECO:0000313" key="6">
    <source>
        <dbReference type="EMBL" id="GDY52178.1"/>
    </source>
</evidence>
<evidence type="ECO:0000259" key="5">
    <source>
        <dbReference type="PROSITE" id="PS50977"/>
    </source>
</evidence>